<evidence type="ECO:0000313" key="8">
    <source>
        <dbReference type="EMBL" id="EAT59920.1"/>
    </source>
</evidence>
<dbReference type="EMBL" id="AASE01000001">
    <property type="protein sequence ID" value="EAT59920.1"/>
    <property type="molecule type" value="Genomic_DNA"/>
</dbReference>
<dbReference type="Gene3D" id="3.90.1150.10">
    <property type="entry name" value="Aspartate Aminotransferase, domain 1"/>
    <property type="match status" value="1"/>
</dbReference>
<dbReference type="Pfam" id="PF00266">
    <property type="entry name" value="Aminotran_5"/>
    <property type="match status" value="1"/>
</dbReference>
<accession>Q0YUW8</accession>
<reference evidence="8 9" key="2">
    <citation type="submission" date="2006-07" db="EMBL/GenBank/DDBJ databases">
        <title>Sequencing of the draft genome and assembly of Chlorobium ferroxidans DSM 13031.</title>
        <authorList>
            <consortium name="US DOE Joint Genome Institute (JGI-PGF)"/>
            <person name="Copeland A."/>
            <person name="Lucas S."/>
            <person name="Lapidus A."/>
            <person name="Barry K."/>
            <person name="Glavina del Rio T."/>
            <person name="Dalin E."/>
            <person name="Tice H."/>
            <person name="Bruce D."/>
            <person name="Pitluck S."/>
            <person name="Richardson P."/>
        </authorList>
    </citation>
    <scope>NUCLEOTIDE SEQUENCE [LARGE SCALE GENOMIC DNA]</scope>
    <source>
        <strain evidence="8 9">DSM 13031</strain>
    </source>
</reference>
<keyword evidence="9" id="KW-1185">Reference proteome</keyword>
<name>Q0YUW8_9CHLB</name>
<dbReference type="InterPro" id="IPR000192">
    <property type="entry name" value="Aminotrans_V_dom"/>
</dbReference>
<dbReference type="AlphaFoldDB" id="Q0YUW8"/>
<dbReference type="InterPro" id="IPR010970">
    <property type="entry name" value="Cys_dSase_SufS"/>
</dbReference>
<evidence type="ECO:0000313" key="9">
    <source>
        <dbReference type="Proteomes" id="UP000004162"/>
    </source>
</evidence>
<dbReference type="PANTHER" id="PTHR43586:SF8">
    <property type="entry name" value="CYSTEINE DESULFURASE 1, CHLOROPLASTIC"/>
    <property type="match status" value="1"/>
</dbReference>
<dbReference type="GO" id="GO:0031071">
    <property type="term" value="F:cysteine desulfurase activity"/>
    <property type="evidence" value="ECO:0007669"/>
    <property type="project" value="UniProtKB-EC"/>
</dbReference>
<dbReference type="GO" id="GO:0030170">
    <property type="term" value="F:pyridoxal phosphate binding"/>
    <property type="evidence" value="ECO:0007669"/>
    <property type="project" value="InterPro"/>
</dbReference>
<dbReference type="GO" id="GO:0006534">
    <property type="term" value="P:cysteine metabolic process"/>
    <property type="evidence" value="ECO:0007669"/>
    <property type="project" value="InterPro"/>
</dbReference>
<dbReference type="InterPro" id="IPR015422">
    <property type="entry name" value="PyrdxlP-dep_Trfase_small"/>
</dbReference>
<evidence type="ECO:0000256" key="5">
    <source>
        <dbReference type="ARBA" id="ARBA00022898"/>
    </source>
</evidence>
<gene>
    <name evidence="8" type="ORF">CferDRAFT_1927</name>
</gene>
<dbReference type="Gene3D" id="3.40.640.10">
    <property type="entry name" value="Type I PLP-dependent aspartate aminotransferase-like (Major domain)"/>
    <property type="match status" value="1"/>
</dbReference>
<dbReference type="InterPro" id="IPR015421">
    <property type="entry name" value="PyrdxlP-dep_Trfase_major"/>
</dbReference>
<comment type="similarity">
    <text evidence="2">Belongs to the class-V pyridoxal-phosphate-dependent aminotransferase family. Csd subfamily.</text>
</comment>
<comment type="caution">
    <text evidence="8">The sequence shown here is derived from an EMBL/GenBank/DDBJ whole genome shotgun (WGS) entry which is preliminary data.</text>
</comment>
<dbReference type="CDD" id="cd06453">
    <property type="entry name" value="SufS_like"/>
    <property type="match status" value="1"/>
</dbReference>
<keyword evidence="5" id="KW-0663">Pyridoxal phosphate</keyword>
<evidence type="ECO:0000256" key="6">
    <source>
        <dbReference type="ARBA" id="ARBA00050776"/>
    </source>
</evidence>
<protein>
    <recommendedName>
        <fullName evidence="3">cysteine desulfurase</fullName>
        <ecNumber evidence="3">2.8.1.7</ecNumber>
    </recommendedName>
</protein>
<proteinExistence type="inferred from homology"/>
<evidence type="ECO:0000256" key="1">
    <source>
        <dbReference type="ARBA" id="ARBA00001933"/>
    </source>
</evidence>
<dbReference type="NCBIfam" id="TIGR01979">
    <property type="entry name" value="sufS"/>
    <property type="match status" value="1"/>
</dbReference>
<evidence type="ECO:0000256" key="2">
    <source>
        <dbReference type="ARBA" id="ARBA00010447"/>
    </source>
</evidence>
<reference evidence="8 9" key="1">
    <citation type="submission" date="2006-07" db="EMBL/GenBank/DDBJ databases">
        <title>Annotation of the draft genome assembly of Chlorobium ferroxidans DSM 13031.</title>
        <authorList>
            <consortium name="US DOE Joint Genome Institute (JGI-ORNL)"/>
            <person name="Larimer F."/>
            <person name="Land M."/>
            <person name="Hauser L."/>
        </authorList>
    </citation>
    <scope>NUCLEOTIDE SEQUENCE [LARGE SCALE GENOMIC DNA]</scope>
    <source>
        <strain evidence="8 9">DSM 13031</strain>
    </source>
</reference>
<dbReference type="RefSeq" id="WP_006365192.1">
    <property type="nucleotide sequence ID" value="NZ_AASE01000001.1"/>
</dbReference>
<dbReference type="OrthoDB" id="9804366at2"/>
<comment type="cofactor">
    <cofactor evidence="1">
        <name>pyridoxal 5'-phosphate</name>
        <dbReference type="ChEBI" id="CHEBI:597326"/>
    </cofactor>
</comment>
<dbReference type="EC" id="2.8.1.7" evidence="3"/>
<dbReference type="Proteomes" id="UP000004162">
    <property type="component" value="Unassembled WGS sequence"/>
</dbReference>
<evidence type="ECO:0000259" key="7">
    <source>
        <dbReference type="Pfam" id="PF00266"/>
    </source>
</evidence>
<feature type="domain" description="Aminotransferase class V" evidence="7">
    <location>
        <begin position="370"/>
        <end position="739"/>
    </location>
</feature>
<organism evidence="8 9">
    <name type="scientific">Chlorobium ferrooxidans DSM 13031</name>
    <dbReference type="NCBI Taxonomy" id="377431"/>
    <lineage>
        <taxon>Bacteria</taxon>
        <taxon>Pseudomonadati</taxon>
        <taxon>Chlorobiota</taxon>
        <taxon>Chlorobiia</taxon>
        <taxon>Chlorobiales</taxon>
        <taxon>Chlorobiaceae</taxon>
        <taxon>Chlorobium/Pelodictyon group</taxon>
        <taxon>Chlorobium</taxon>
    </lineage>
</organism>
<dbReference type="PANTHER" id="PTHR43586">
    <property type="entry name" value="CYSTEINE DESULFURASE"/>
    <property type="match status" value="1"/>
</dbReference>
<keyword evidence="4" id="KW-0808">Transferase</keyword>
<evidence type="ECO:0000256" key="4">
    <source>
        <dbReference type="ARBA" id="ARBA00022679"/>
    </source>
</evidence>
<sequence length="749" mass="81764">MPREYEQPYIPGIESEAINPTLIAEIASRLFNDLPEAGSVPKYETDVATAPASLAESLSNKSGVASDEGAVHLPDNSQLKELPAYPEIPYFQGDALPSPEHDLYFLSPAPAKKEEPLGHHANKLTDQQNYSENSNGSYGLDQFIRRTLPPKPESADGFAEASPESIAPFFTTLNSGLPGEDDFSFNLLLAAAQDPESAASSRPEINQQAVTPEAFSGHLPQQQFPGVPETAGDPAEGQCYAEKLYRNFEFEQGTPDLSSVFQSLRRANGVTSPALPGIPEAGIPANLKPESASRPELPGKAPAPIVPNNTAALPGTTNLPFSIPDTSLVDPYYFLREPKQPLHTPEGFDVATIRKDFPVLHQNIHGKPLVWFDNAATTQKPLSVINAVAQFYATDNSNIHRGAHTLAARATDAYEGAREKIRQFIGAASTSEIIYVRGTTEGINLVAQTWGRKFLQPGDEIVLSILEHHANIVPWQMVAHERGARIKVVPVNDRGEIIMEEYTKLLGPRTKFVSLTQASNGLGTILPVREMIQLAKRFDAKVLIDGAQSVAHIPVNVQDLDADFFVFSGHKIFAPTGIGVVYGKRELLELMPPWQGGGNMIQDVRFEETVYNEPPAKFEAGTPSIGDAVGLGAALDYVRKIGLDNIARYEHELTEYGTERLIGIPGLRLIGTAQNKVGVLSFVLNNLPNEEVGKLLDQEGIAVRTGHHCTQPSLRRFGVEGTIRPSLAFYNTREEIDRLAEVINHIQRR</sequence>
<comment type="catalytic activity">
    <reaction evidence="6">
        <text>(sulfur carrier)-H + L-cysteine = (sulfur carrier)-SH + L-alanine</text>
        <dbReference type="Rhea" id="RHEA:43892"/>
        <dbReference type="Rhea" id="RHEA-COMP:14737"/>
        <dbReference type="Rhea" id="RHEA-COMP:14739"/>
        <dbReference type="ChEBI" id="CHEBI:29917"/>
        <dbReference type="ChEBI" id="CHEBI:35235"/>
        <dbReference type="ChEBI" id="CHEBI:57972"/>
        <dbReference type="ChEBI" id="CHEBI:64428"/>
        <dbReference type="EC" id="2.8.1.7"/>
    </reaction>
</comment>
<evidence type="ECO:0000256" key="3">
    <source>
        <dbReference type="ARBA" id="ARBA00012239"/>
    </source>
</evidence>
<dbReference type="InterPro" id="IPR015424">
    <property type="entry name" value="PyrdxlP-dep_Trfase"/>
</dbReference>
<dbReference type="SUPFAM" id="SSF53383">
    <property type="entry name" value="PLP-dependent transferases"/>
    <property type="match status" value="1"/>
</dbReference>